<gene>
    <name evidence="4" type="primary">rsbV_2</name>
    <name evidence="4" type="ORF">Sspor_16650</name>
</gene>
<keyword evidence="5" id="KW-1185">Reference proteome</keyword>
<accession>A0ABQ3T6W6</accession>
<evidence type="ECO:0000313" key="4">
    <source>
        <dbReference type="EMBL" id="GHI76104.1"/>
    </source>
</evidence>
<dbReference type="InterPro" id="IPR036513">
    <property type="entry name" value="STAS_dom_sf"/>
</dbReference>
<evidence type="ECO:0000313" key="5">
    <source>
        <dbReference type="Proteomes" id="UP000608522"/>
    </source>
</evidence>
<dbReference type="CDD" id="cd07043">
    <property type="entry name" value="STAS_anti-anti-sigma_factors"/>
    <property type="match status" value="1"/>
</dbReference>
<dbReference type="Proteomes" id="UP000608522">
    <property type="component" value="Unassembled WGS sequence"/>
</dbReference>
<dbReference type="SUPFAM" id="SSF52091">
    <property type="entry name" value="SpoIIaa-like"/>
    <property type="match status" value="1"/>
</dbReference>
<dbReference type="NCBIfam" id="TIGR00377">
    <property type="entry name" value="ant_ant_sig"/>
    <property type="match status" value="1"/>
</dbReference>
<dbReference type="PROSITE" id="PS50801">
    <property type="entry name" value="STAS"/>
    <property type="match status" value="1"/>
</dbReference>
<dbReference type="RefSeq" id="WP_202198369.1">
    <property type="nucleotide sequence ID" value="NZ_BAAATO010000037.1"/>
</dbReference>
<evidence type="ECO:0000256" key="1">
    <source>
        <dbReference type="ARBA" id="ARBA00009013"/>
    </source>
</evidence>
<dbReference type="InterPro" id="IPR002645">
    <property type="entry name" value="STAS_dom"/>
</dbReference>
<sequence>MADPSVETTASGRCLIARVGGEMDYATAQVFRARFEELIERGDRCIVLDLSGVSFCDSSGLNVLFGARRQADASGAVVMLACVPGPLRRILHMTGADQALQVYDTVTDAEAAFGG</sequence>
<organism evidence="4 5">
    <name type="scientific">Streptomyces spororaveus</name>
    <dbReference type="NCBI Taxonomy" id="284039"/>
    <lineage>
        <taxon>Bacteria</taxon>
        <taxon>Bacillati</taxon>
        <taxon>Actinomycetota</taxon>
        <taxon>Actinomycetes</taxon>
        <taxon>Kitasatosporales</taxon>
        <taxon>Streptomycetaceae</taxon>
        <taxon>Streptomyces</taxon>
    </lineage>
</organism>
<dbReference type="Pfam" id="PF01740">
    <property type="entry name" value="STAS"/>
    <property type="match status" value="1"/>
</dbReference>
<dbReference type="Gene3D" id="3.30.750.24">
    <property type="entry name" value="STAS domain"/>
    <property type="match status" value="1"/>
</dbReference>
<evidence type="ECO:0000259" key="3">
    <source>
        <dbReference type="PROSITE" id="PS50801"/>
    </source>
</evidence>
<name>A0ABQ3T6W6_9ACTN</name>
<dbReference type="InterPro" id="IPR003658">
    <property type="entry name" value="Anti-sigma_ant"/>
</dbReference>
<comment type="caution">
    <text evidence="4">The sequence shown here is derived from an EMBL/GenBank/DDBJ whole genome shotgun (WGS) entry which is preliminary data.</text>
</comment>
<evidence type="ECO:0000256" key="2">
    <source>
        <dbReference type="RuleBase" id="RU003749"/>
    </source>
</evidence>
<reference evidence="5" key="1">
    <citation type="submission" date="2023-07" db="EMBL/GenBank/DDBJ databases">
        <title>Whole genome shotgun sequence of Streptomyces spororaveus NBRC 15456.</title>
        <authorList>
            <person name="Komaki H."/>
            <person name="Tamura T."/>
        </authorList>
    </citation>
    <scope>NUCLEOTIDE SEQUENCE [LARGE SCALE GENOMIC DNA]</scope>
    <source>
        <strain evidence="5">NBRC 15456</strain>
    </source>
</reference>
<dbReference type="PANTHER" id="PTHR33495:SF2">
    <property type="entry name" value="ANTI-SIGMA FACTOR ANTAGONIST TM_1081-RELATED"/>
    <property type="match status" value="1"/>
</dbReference>
<dbReference type="PANTHER" id="PTHR33495">
    <property type="entry name" value="ANTI-SIGMA FACTOR ANTAGONIST TM_1081-RELATED-RELATED"/>
    <property type="match status" value="1"/>
</dbReference>
<proteinExistence type="inferred from homology"/>
<protein>
    <recommendedName>
        <fullName evidence="2">Anti-sigma factor antagonist</fullName>
    </recommendedName>
</protein>
<feature type="domain" description="STAS" evidence="3">
    <location>
        <begin position="4"/>
        <end position="113"/>
    </location>
</feature>
<comment type="similarity">
    <text evidence="1 2">Belongs to the anti-sigma-factor antagonist family.</text>
</comment>
<dbReference type="EMBL" id="BNED01000005">
    <property type="protein sequence ID" value="GHI76104.1"/>
    <property type="molecule type" value="Genomic_DNA"/>
</dbReference>